<accession>A0ACB7YX62</accession>
<evidence type="ECO:0000313" key="2">
    <source>
        <dbReference type="Proteomes" id="UP000828048"/>
    </source>
</evidence>
<proteinExistence type="predicted"/>
<sequence length="411" mass="44574">MEKATNEELIGKMEGNGGSCGGGSGSIEMEKATNEELIGKMEGNGGSCGGSSGGGGPEMEKAMNVELIGKKEGNGGSGGGGTSCGGCSGGGGTSCGGCSDRGGTSCGGRGGGQICQPPPPFLTKTYNMVDDPNTNELISWSATRKSIVIWDHIKFAKELLPKHFRHNNFSSFIYQLNKYGFKKIGFTRYEYENPWFQADNKHLLNNIKGRAAKLLHNNDNVQRKRATSSSTCQDFAANGSDEAEIKKLKKDYNTMEMKLSELKQRQDTIEGRMAAMEECIENANVSGKQGVFMFVEKAITNPLFVKHFIKRVVHQSPEGSMKLVDLNEKNVEELETTNAEGTSDEKSLMAAKKLLLEEDLVCENGTDQVQIGPVQSRIVMELEDLIAKPQDKAWAEFAKELMEKSGLPNLP</sequence>
<gene>
    <name evidence="1" type="ORF">Vadar_019680</name>
</gene>
<evidence type="ECO:0000313" key="1">
    <source>
        <dbReference type="EMBL" id="KAH7858072.1"/>
    </source>
</evidence>
<name>A0ACB7YX62_9ERIC</name>
<keyword evidence="2" id="KW-1185">Reference proteome</keyword>
<dbReference type="EMBL" id="CM037153">
    <property type="protein sequence ID" value="KAH7858072.1"/>
    <property type="molecule type" value="Genomic_DNA"/>
</dbReference>
<protein>
    <submittedName>
        <fullName evidence="1">Uncharacterized protein</fullName>
    </submittedName>
</protein>
<comment type="caution">
    <text evidence="1">The sequence shown here is derived from an EMBL/GenBank/DDBJ whole genome shotgun (WGS) entry which is preliminary data.</text>
</comment>
<organism evidence="1 2">
    <name type="scientific">Vaccinium darrowii</name>
    <dbReference type="NCBI Taxonomy" id="229202"/>
    <lineage>
        <taxon>Eukaryota</taxon>
        <taxon>Viridiplantae</taxon>
        <taxon>Streptophyta</taxon>
        <taxon>Embryophyta</taxon>
        <taxon>Tracheophyta</taxon>
        <taxon>Spermatophyta</taxon>
        <taxon>Magnoliopsida</taxon>
        <taxon>eudicotyledons</taxon>
        <taxon>Gunneridae</taxon>
        <taxon>Pentapetalae</taxon>
        <taxon>asterids</taxon>
        <taxon>Ericales</taxon>
        <taxon>Ericaceae</taxon>
        <taxon>Vaccinioideae</taxon>
        <taxon>Vaccinieae</taxon>
        <taxon>Vaccinium</taxon>
    </lineage>
</organism>
<reference evidence="1 2" key="1">
    <citation type="journal article" date="2021" name="Hortic Res">
        <title>High-quality reference genome and annotation aids understanding of berry development for evergreen blueberry (Vaccinium darrowii).</title>
        <authorList>
            <person name="Yu J."/>
            <person name="Hulse-Kemp A.M."/>
            <person name="Babiker E."/>
            <person name="Staton M."/>
        </authorList>
    </citation>
    <scope>NUCLEOTIDE SEQUENCE [LARGE SCALE GENOMIC DNA]</scope>
    <source>
        <strain evidence="2">cv. NJ 8807/NJ 8810</strain>
        <tissue evidence="1">Young leaf</tissue>
    </source>
</reference>
<dbReference type="Proteomes" id="UP000828048">
    <property type="component" value="Chromosome 3"/>
</dbReference>